<dbReference type="AlphaFoldDB" id="A0A7S2SDD8"/>
<feature type="region of interest" description="Disordered" evidence="1">
    <location>
        <begin position="569"/>
        <end position="624"/>
    </location>
</feature>
<evidence type="ECO:0000313" key="2">
    <source>
        <dbReference type="EMBL" id="CAD9696790.1"/>
    </source>
</evidence>
<protein>
    <submittedName>
        <fullName evidence="2">Uncharacterized protein</fullName>
    </submittedName>
</protein>
<feature type="compositionally biased region" description="Polar residues" evidence="1">
    <location>
        <begin position="285"/>
        <end position="305"/>
    </location>
</feature>
<feature type="region of interest" description="Disordered" evidence="1">
    <location>
        <begin position="280"/>
        <end position="305"/>
    </location>
</feature>
<gene>
    <name evidence="2" type="ORF">EANT1437_LOCUS14108</name>
</gene>
<feature type="region of interest" description="Disordered" evidence="1">
    <location>
        <begin position="196"/>
        <end position="215"/>
    </location>
</feature>
<evidence type="ECO:0000256" key="1">
    <source>
        <dbReference type="SAM" id="MobiDB-lite"/>
    </source>
</evidence>
<reference evidence="2" key="1">
    <citation type="submission" date="2021-01" db="EMBL/GenBank/DDBJ databases">
        <authorList>
            <person name="Corre E."/>
            <person name="Pelletier E."/>
            <person name="Niang G."/>
            <person name="Scheremetjew M."/>
            <person name="Finn R."/>
            <person name="Kale V."/>
            <person name="Holt S."/>
            <person name="Cochrane G."/>
            <person name="Meng A."/>
            <person name="Brown T."/>
            <person name="Cohen L."/>
        </authorList>
    </citation>
    <scope>NUCLEOTIDE SEQUENCE</scope>
    <source>
        <strain evidence="2">CCMP1452</strain>
    </source>
</reference>
<proteinExistence type="predicted"/>
<accession>A0A7S2SDD8</accession>
<dbReference type="EMBL" id="HBHI01027563">
    <property type="protein sequence ID" value="CAD9696790.1"/>
    <property type="molecule type" value="Transcribed_RNA"/>
</dbReference>
<organism evidence="2">
    <name type="scientific">Eucampia antarctica</name>
    <dbReference type="NCBI Taxonomy" id="49252"/>
    <lineage>
        <taxon>Eukaryota</taxon>
        <taxon>Sar</taxon>
        <taxon>Stramenopiles</taxon>
        <taxon>Ochrophyta</taxon>
        <taxon>Bacillariophyta</taxon>
        <taxon>Mediophyceae</taxon>
        <taxon>Biddulphiophycidae</taxon>
        <taxon>Hemiaulales</taxon>
        <taxon>Hemiaulaceae</taxon>
        <taxon>Eucampia</taxon>
    </lineage>
</organism>
<name>A0A7S2SDD8_9STRA</name>
<sequence length="668" mass="74395">MSLGFARDSILNLHELAKNAEKIESVPQDEDDNQFLFVEDNNDLPPEDVKNVTFKAGISYSQEIQTPKENDQNLETERITVVENSNKTETTTPKAAAISEHSGFSYDNDAYTDYYNEGSMTYWFNDPYAASYGVPQTSVLKTGKNKNIFCCLLTPWEDKDDECLSDDDEENSGHLEKQAADMEGLQQNSNSQGIIESHTTNANNTNNLPTPQLKSEGNISKLEINVGSAITPAPKQSETVKMGGDGIPKSVSGLKMIANAAVTPESTRALKGILKHTGLKKQVPQPIQSSFKKGNSNQNDNTNQRRLLFPVYEPKVVSQSSENSRDSKSSPKDVTFAAMARVITIGARADMSFMGKSLIWWQRSDYEEFKKTGRIIAKAMLQGGSEIWLQTSDAWGKKQQANKKILRSDTEEYKKALRRYGGSRELEDESDDGVHENKWWCKFGHSRRGLEHIVTAEEGRQRQKNVNMSINAVMDEQRRQRMNRSKDSKKLSQVYMNYTHWARDLSLAAGTADEHAVISNFNEAAKNRSYFLRNRIKTKNIGSVRSSLNEPSLLAILDANTPSNIFLKQQHSDQKMKNSTKSLSDDNKFSNKKNKPASTNKTRVEDSDDTASKCPGFESIHDPLPSHEDIAKKAAGFSADGECDISMSAVLSGLGTVPTNRVTTVGAH</sequence>